<reference evidence="1" key="1">
    <citation type="submission" date="2021-06" db="EMBL/GenBank/DDBJ databases">
        <authorList>
            <person name="Kallberg Y."/>
            <person name="Tangrot J."/>
            <person name="Rosling A."/>
        </authorList>
    </citation>
    <scope>NUCLEOTIDE SEQUENCE</scope>
    <source>
        <strain evidence="1">AU212A</strain>
    </source>
</reference>
<accession>A0ACA9KPE9</accession>
<feature type="non-terminal residue" evidence="1">
    <location>
        <position position="70"/>
    </location>
</feature>
<sequence>MPCFADTIVKIKYVKQNTKEKSDLISIWAIGAYPIGQEDCEIELTLFLSTNLKKRDTDTQAIFEKDEFYS</sequence>
<name>A0ACA9KPE9_9GLOM</name>
<dbReference type="EMBL" id="CAJVPM010002361">
    <property type="protein sequence ID" value="CAG8485119.1"/>
    <property type="molecule type" value="Genomic_DNA"/>
</dbReference>
<organism evidence="1 2">
    <name type="scientific">Scutellospora calospora</name>
    <dbReference type="NCBI Taxonomy" id="85575"/>
    <lineage>
        <taxon>Eukaryota</taxon>
        <taxon>Fungi</taxon>
        <taxon>Fungi incertae sedis</taxon>
        <taxon>Mucoromycota</taxon>
        <taxon>Glomeromycotina</taxon>
        <taxon>Glomeromycetes</taxon>
        <taxon>Diversisporales</taxon>
        <taxon>Gigasporaceae</taxon>
        <taxon>Scutellospora</taxon>
    </lineage>
</organism>
<dbReference type="Proteomes" id="UP000789860">
    <property type="component" value="Unassembled WGS sequence"/>
</dbReference>
<comment type="caution">
    <text evidence="1">The sequence shown here is derived from an EMBL/GenBank/DDBJ whole genome shotgun (WGS) entry which is preliminary data.</text>
</comment>
<keyword evidence="2" id="KW-1185">Reference proteome</keyword>
<evidence type="ECO:0000313" key="2">
    <source>
        <dbReference type="Proteomes" id="UP000789860"/>
    </source>
</evidence>
<evidence type="ECO:0000313" key="1">
    <source>
        <dbReference type="EMBL" id="CAG8485119.1"/>
    </source>
</evidence>
<protein>
    <submittedName>
        <fullName evidence="1">9558_t:CDS:1</fullName>
    </submittedName>
</protein>
<proteinExistence type="predicted"/>
<gene>
    <name evidence="1" type="ORF">SCALOS_LOCUS2598</name>
</gene>